<feature type="transmembrane region" description="Helical" evidence="1">
    <location>
        <begin position="52"/>
        <end position="70"/>
    </location>
</feature>
<organism evidence="2 3">
    <name type="scientific">Enterobacteria phage IME_EC2</name>
    <dbReference type="NCBI Taxonomy" id="1414766"/>
    <lineage>
        <taxon>Viruses</taxon>
        <taxon>Duplodnaviria</taxon>
        <taxon>Heunggongvirae</taxon>
        <taxon>Uroviricota</taxon>
        <taxon>Caudoviricetes</taxon>
        <taxon>Murrayvirus</taxon>
        <taxon>Murrayvirus EC2</taxon>
    </lineage>
</organism>
<proteinExistence type="predicted"/>
<dbReference type="EMBL" id="KF591601">
    <property type="protein sequence ID" value="AGZ17838.1"/>
    <property type="molecule type" value="Genomic_DNA"/>
</dbReference>
<keyword evidence="3" id="KW-1185">Reference proteome</keyword>
<accession>A0A0A0P0H5</accession>
<reference evidence="2 3" key="1">
    <citation type="submission" date="2013-08" db="EMBL/GenBank/DDBJ databases">
        <authorList>
            <person name="Tong Y."/>
            <person name="Hua Y."/>
            <person name="Mi Z."/>
            <person name="An X."/>
            <person name="Pei G."/>
            <person name="Wang W."/>
            <person name="Xu X."/>
            <person name="Li S."/>
        </authorList>
    </citation>
    <scope>NUCLEOTIDE SEQUENCE [LARGE SCALE GENOMIC DNA]</scope>
    <source>
        <strain evidence="2">Sewage</strain>
    </source>
</reference>
<evidence type="ECO:0000313" key="2">
    <source>
        <dbReference type="EMBL" id="AGZ17838.1"/>
    </source>
</evidence>
<keyword evidence="1" id="KW-0472">Membrane</keyword>
<gene>
    <name evidence="2" type="ORF">IME_EC2_47</name>
</gene>
<dbReference type="Proteomes" id="UP000030156">
    <property type="component" value="Segment"/>
</dbReference>
<name>A0A0A0P0H5_9CAUD</name>
<evidence type="ECO:0000256" key="1">
    <source>
        <dbReference type="SAM" id="Phobius"/>
    </source>
</evidence>
<sequence>MRASDWGDRNAPFFVMRPPVTLAQFEATKREIAAGWVIKPAEPDTSIDWLDLAWRGVTLFLCVCGLLWFFDTFIR</sequence>
<protein>
    <submittedName>
        <fullName evidence="2">Uncharacterized protein</fullName>
    </submittedName>
</protein>
<keyword evidence="1" id="KW-0812">Transmembrane</keyword>
<keyword evidence="1" id="KW-1133">Transmembrane helix</keyword>
<evidence type="ECO:0000313" key="3">
    <source>
        <dbReference type="Proteomes" id="UP000030156"/>
    </source>
</evidence>